<dbReference type="OrthoDB" id="145265at2157"/>
<dbReference type="EMBL" id="CP003243">
    <property type="protein sequence ID" value="AFD00978.1"/>
    <property type="molecule type" value="Genomic_DNA"/>
</dbReference>
<evidence type="ECO:0000313" key="2">
    <source>
        <dbReference type="Proteomes" id="UP000005233"/>
    </source>
</evidence>
<dbReference type="Proteomes" id="UP000005233">
    <property type="component" value="Chromosome"/>
</dbReference>
<dbReference type="RefSeq" id="WP_014406809.1">
    <property type="nucleotide sequence ID" value="NC_017034.1"/>
</dbReference>
<sequence length="102" mass="11728">MEVVYFYEEKDKKSVDKLLEEEFFKRLGPSAREAALMGTARKSGYYLYVKAEDPEKMKEALRRIEESKLPLAKLSGDEERQVLDYVHKEEEEAASGMGAIFG</sequence>
<accession>H8IA18</accession>
<evidence type="ECO:0000313" key="1">
    <source>
        <dbReference type="EMBL" id="AFD00978.1"/>
    </source>
</evidence>
<protein>
    <submittedName>
        <fullName evidence="1">Uncharacterized protein</fullName>
    </submittedName>
</protein>
<dbReference type="KEGG" id="mez:Mtc_2243"/>
<dbReference type="HOGENOM" id="CLU_2327319_0_0_2"/>
<dbReference type="eggNOG" id="arCOG06692">
    <property type="taxonomic scope" value="Archaea"/>
</dbReference>
<proteinExistence type="predicted"/>
<dbReference type="GeneID" id="11972408"/>
<keyword evidence="2" id="KW-1185">Reference proteome</keyword>
<organism evidence="1 2">
    <name type="scientific">Methanocella conradii (strain DSM 24694 / JCM 17849 / CGMCC 1.5162 / HZ254)</name>
    <dbReference type="NCBI Taxonomy" id="1041930"/>
    <lineage>
        <taxon>Archaea</taxon>
        <taxon>Methanobacteriati</taxon>
        <taxon>Methanobacteriota</taxon>
        <taxon>Stenosarchaea group</taxon>
        <taxon>Methanomicrobia</taxon>
        <taxon>Methanocellales</taxon>
        <taxon>Methanocellaceae</taxon>
        <taxon>Methanocella</taxon>
    </lineage>
</organism>
<reference evidence="1 2" key="1">
    <citation type="journal article" date="2012" name="J. Bacteriol.">
        <title>Complete genome sequence of a thermophilic methanogen, Methanocella conradii HZ254, isolated from Chinese rice field soil.</title>
        <authorList>
            <person name="Lu Z."/>
            <person name="Lu Y."/>
        </authorList>
    </citation>
    <scope>NUCLEOTIDE SEQUENCE [LARGE SCALE GENOMIC DNA]</scope>
    <source>
        <strain evidence="2">DSM 24694 / JCM 17849 / CGMCC 1.5162 / HZ254</strain>
    </source>
</reference>
<dbReference type="AlphaFoldDB" id="H8IA18"/>
<gene>
    <name evidence="1" type="ordered locus">Mtc_2243</name>
</gene>
<name>H8IA18_METCZ</name>